<dbReference type="Pfam" id="PF02515">
    <property type="entry name" value="CoA_transf_3"/>
    <property type="match status" value="1"/>
</dbReference>
<dbReference type="InterPro" id="IPR044855">
    <property type="entry name" value="CoA-Trfase_III_dom3_sf"/>
</dbReference>
<dbReference type="InterPro" id="IPR023606">
    <property type="entry name" value="CoA-Trfase_III_dom_1_sf"/>
</dbReference>
<dbReference type="GO" id="GO:0008410">
    <property type="term" value="F:CoA-transferase activity"/>
    <property type="evidence" value="ECO:0007669"/>
    <property type="project" value="TreeGrafter"/>
</dbReference>
<dbReference type="OrthoDB" id="9797653at2"/>
<name>A0A1I1ZM93_9ACTN</name>
<sequence length="400" mass="42878">MSAGAGGARPLEGVVVVTLEHAVAAPFATRQLADLGARVIKVERPGVGDFARGYDETVRGTSSVFFWLNRSKESLTLDVKHPRAPELLDRLLERADVFVQNLAPGAAQRLGLGGDELLARHPRLVVCNISGFGDAGPYRDRKAYDLLIQGEAGVISVTGTEDVPSKVGISVADIAGGMYGFSGILAALLQRSRTGRGDVLDISLFDALIEWMGHPLYYTEYGGTQPVRMGTAHPIIAPYGAFATQEGDEILVAVQNEREWRAFCTVVLGDPAAASDPSWSTMSGRVADRTALDAMIGDRFAQLGSGEALRLLDEASIASARVNQLRDVARHPQLVDRDRWQDVATPFGPVPGLLPTGLPRGASPRMDPVPALGEHTEQVVEWLGFSAEDRAAMRADGLFE</sequence>
<dbReference type="EMBL" id="FOND01000003">
    <property type="protein sequence ID" value="SFE32811.1"/>
    <property type="molecule type" value="Genomic_DNA"/>
</dbReference>
<evidence type="ECO:0000313" key="3">
    <source>
        <dbReference type="Proteomes" id="UP000198589"/>
    </source>
</evidence>
<dbReference type="InterPro" id="IPR050483">
    <property type="entry name" value="CoA-transferase_III_domain"/>
</dbReference>
<dbReference type="STRING" id="1798228.SAMN05216574_10399"/>
<dbReference type="RefSeq" id="WP_092195664.1">
    <property type="nucleotide sequence ID" value="NZ_FOND01000003.1"/>
</dbReference>
<protein>
    <submittedName>
        <fullName evidence="2">Crotonobetainyl-CoA:carnitine CoA-transferase CaiB</fullName>
    </submittedName>
</protein>
<reference evidence="3" key="1">
    <citation type="submission" date="2016-10" db="EMBL/GenBank/DDBJ databases">
        <authorList>
            <person name="Varghese N."/>
            <person name="Submissions S."/>
        </authorList>
    </citation>
    <scope>NUCLEOTIDE SEQUENCE [LARGE SCALE GENOMIC DNA]</scope>
    <source>
        <strain evidence="3">DSM 46838</strain>
    </source>
</reference>
<dbReference type="Gene3D" id="3.30.1540.10">
    <property type="entry name" value="formyl-coa transferase, domain 3"/>
    <property type="match status" value="1"/>
</dbReference>
<evidence type="ECO:0000256" key="1">
    <source>
        <dbReference type="ARBA" id="ARBA00022679"/>
    </source>
</evidence>
<accession>A0A1I1ZM93</accession>
<dbReference type="InterPro" id="IPR003673">
    <property type="entry name" value="CoA-Trfase_fam_III"/>
</dbReference>
<evidence type="ECO:0000313" key="2">
    <source>
        <dbReference type="EMBL" id="SFE32811.1"/>
    </source>
</evidence>
<dbReference type="Proteomes" id="UP000198589">
    <property type="component" value="Unassembled WGS sequence"/>
</dbReference>
<keyword evidence="3" id="KW-1185">Reference proteome</keyword>
<dbReference type="PANTHER" id="PTHR48207">
    <property type="entry name" value="SUCCINATE--HYDROXYMETHYLGLUTARATE COA-TRANSFERASE"/>
    <property type="match status" value="1"/>
</dbReference>
<dbReference type="AlphaFoldDB" id="A0A1I1ZM93"/>
<proteinExistence type="predicted"/>
<keyword evidence="1 2" id="KW-0808">Transferase</keyword>
<organism evidence="2 3">
    <name type="scientific">Blastococcus tunisiensis</name>
    <dbReference type="NCBI Taxonomy" id="1798228"/>
    <lineage>
        <taxon>Bacteria</taxon>
        <taxon>Bacillati</taxon>
        <taxon>Actinomycetota</taxon>
        <taxon>Actinomycetes</taxon>
        <taxon>Geodermatophilales</taxon>
        <taxon>Geodermatophilaceae</taxon>
        <taxon>Blastococcus</taxon>
    </lineage>
</organism>
<gene>
    <name evidence="2" type="ORF">SAMN05216574_10399</name>
</gene>
<dbReference type="SUPFAM" id="SSF89796">
    <property type="entry name" value="CoA-transferase family III (CaiB/BaiF)"/>
    <property type="match status" value="1"/>
</dbReference>
<dbReference type="PANTHER" id="PTHR48207:SF3">
    <property type="entry name" value="SUCCINATE--HYDROXYMETHYLGLUTARATE COA-TRANSFERASE"/>
    <property type="match status" value="1"/>
</dbReference>
<dbReference type="Gene3D" id="3.40.50.10540">
    <property type="entry name" value="Crotonobetainyl-coa:carnitine coa-transferase, domain 1"/>
    <property type="match status" value="1"/>
</dbReference>